<name>A0ACA9PAE9_9GLOM</name>
<feature type="non-terminal residue" evidence="1">
    <location>
        <position position="58"/>
    </location>
</feature>
<reference evidence="1" key="1">
    <citation type="submission" date="2021-06" db="EMBL/GenBank/DDBJ databases">
        <authorList>
            <person name="Kallberg Y."/>
            <person name="Tangrot J."/>
            <person name="Rosling A."/>
        </authorList>
    </citation>
    <scope>NUCLEOTIDE SEQUENCE</scope>
    <source>
        <strain evidence="1">28 12/20/2015</strain>
    </source>
</reference>
<accession>A0ACA9PAE9</accession>
<gene>
    <name evidence="1" type="ORF">SPELUC_LOCUS10708</name>
</gene>
<dbReference type="EMBL" id="CAJVPW010020663">
    <property type="protein sequence ID" value="CAG8690183.1"/>
    <property type="molecule type" value="Genomic_DNA"/>
</dbReference>
<dbReference type="Proteomes" id="UP000789366">
    <property type="component" value="Unassembled WGS sequence"/>
</dbReference>
<keyword evidence="2" id="KW-1185">Reference proteome</keyword>
<sequence length="58" mass="6809">MLIEENDILMNKTKDPVTSVVLVKDPERHHENGIEVKKTEQEHNKQVKDKDELEDLID</sequence>
<protein>
    <submittedName>
        <fullName evidence="1">4421_t:CDS:1</fullName>
    </submittedName>
</protein>
<proteinExistence type="predicted"/>
<evidence type="ECO:0000313" key="2">
    <source>
        <dbReference type="Proteomes" id="UP000789366"/>
    </source>
</evidence>
<evidence type="ECO:0000313" key="1">
    <source>
        <dbReference type="EMBL" id="CAG8690183.1"/>
    </source>
</evidence>
<comment type="caution">
    <text evidence="1">The sequence shown here is derived from an EMBL/GenBank/DDBJ whole genome shotgun (WGS) entry which is preliminary data.</text>
</comment>
<organism evidence="1 2">
    <name type="scientific">Cetraspora pellucida</name>
    <dbReference type="NCBI Taxonomy" id="1433469"/>
    <lineage>
        <taxon>Eukaryota</taxon>
        <taxon>Fungi</taxon>
        <taxon>Fungi incertae sedis</taxon>
        <taxon>Mucoromycota</taxon>
        <taxon>Glomeromycotina</taxon>
        <taxon>Glomeromycetes</taxon>
        <taxon>Diversisporales</taxon>
        <taxon>Gigasporaceae</taxon>
        <taxon>Cetraspora</taxon>
    </lineage>
</organism>